<dbReference type="GO" id="GO:0006260">
    <property type="term" value="P:DNA replication"/>
    <property type="evidence" value="ECO:0007669"/>
    <property type="project" value="InterPro"/>
</dbReference>
<proteinExistence type="predicted"/>
<feature type="region of interest" description="Disordered" evidence="1">
    <location>
        <begin position="42"/>
        <end position="74"/>
    </location>
</feature>
<dbReference type="SUPFAM" id="SSF56731">
    <property type="entry name" value="DNA primase core"/>
    <property type="match status" value="1"/>
</dbReference>
<dbReference type="InterPro" id="IPR027032">
    <property type="entry name" value="Twinkle-like"/>
</dbReference>
<sequence length="714" mass="80691">MFTTLIRARSSLIVLRQQSILTTRHLHRSPIIKKPHTATIEILPTSHSTTSTTVGHESRQVQQQQKQQPPARRSKKDIIEFLYKNQQHPVPTGTPNTILTNCPHCIRIRKASFAATIDLSTGAYKCRTCHSKGSWNQFTKTLSKKLQVDQVDTNYQVYNSSDILGGNNDTGPRFSRPLEEIESYPSHVSSELKQTWLEQYKIDPAVLELYQVGVANYTNPTAYLEEQGEGSIESSTTECITFPQTTLTYTVGEKEEQEDEFKIETVRVKACSPDQPNDTLVLDPPTASESVSAGLFGYHTIPSDAEAVILTRREMDAMAAYQATGIPSISLPTANYQLQESVLPLVERFSKVYLWLDDDVDGQMAAERFAHKLGEPRCLLVNTNAEGDADGPRTAHQALMQDKNLLQMLQTARRLKHDEIMDFHDLREEVFREVMNPEQTAGVQSKDLPQLNAILKGHRPGELTILTGPTGSGKTTIISQLSLDYCTSGVPTLWGSFEIPNKRLAKKMLYQLSGKDLSKSPREFDIWADKFEQLPLYFLKFFSSTAIRDVLKACSHAVYAYDVRHIILDNLQFMLSQQGRSSLDRWELQDDAVAELRKFATEQDVHITLVVHPRKDANDLLDINSVFGSAKVTQEADNVVIIQKGETRRYLDIKKNRYDGTLGSVPYEFEADALKIRGLTEEEQQKFSQEKNTSFYTKFSPTGSSSMTRYPRKY</sequence>
<dbReference type="InterPro" id="IPR007694">
    <property type="entry name" value="DNA_helicase_DnaB-like_C"/>
</dbReference>
<dbReference type="Gene3D" id="3.40.1360.10">
    <property type="match status" value="1"/>
</dbReference>
<dbReference type="PROSITE" id="PS51199">
    <property type="entry name" value="SF4_HELICASE"/>
    <property type="match status" value="1"/>
</dbReference>
<feature type="domain" description="SF4 helicase" evidence="2">
    <location>
        <begin position="437"/>
        <end position="683"/>
    </location>
</feature>
<dbReference type="GO" id="GO:0003697">
    <property type="term" value="F:single-stranded DNA binding"/>
    <property type="evidence" value="ECO:0007669"/>
    <property type="project" value="InterPro"/>
</dbReference>
<dbReference type="Gene3D" id="3.40.50.300">
    <property type="entry name" value="P-loop containing nucleotide triphosphate hydrolases"/>
    <property type="match status" value="1"/>
</dbReference>
<gene>
    <name evidence="3" type="ORF">INT45_011378</name>
</gene>
<dbReference type="GO" id="GO:0043139">
    <property type="term" value="F:5'-3' DNA helicase activity"/>
    <property type="evidence" value="ECO:0007669"/>
    <property type="project" value="InterPro"/>
</dbReference>
<dbReference type="GO" id="GO:0005524">
    <property type="term" value="F:ATP binding"/>
    <property type="evidence" value="ECO:0007669"/>
    <property type="project" value="InterPro"/>
</dbReference>
<dbReference type="InterPro" id="IPR027417">
    <property type="entry name" value="P-loop_NTPase"/>
</dbReference>
<evidence type="ECO:0000313" key="4">
    <source>
        <dbReference type="Proteomes" id="UP000646827"/>
    </source>
</evidence>
<comment type="caution">
    <text evidence="3">The sequence shown here is derived from an EMBL/GenBank/DDBJ whole genome shotgun (WGS) entry which is preliminary data.</text>
</comment>
<dbReference type="SUPFAM" id="SSF52540">
    <property type="entry name" value="P-loop containing nucleoside triphosphate hydrolases"/>
    <property type="match status" value="1"/>
</dbReference>
<dbReference type="Proteomes" id="UP000646827">
    <property type="component" value="Unassembled WGS sequence"/>
</dbReference>
<reference evidence="3 4" key="1">
    <citation type="submission" date="2020-12" db="EMBL/GenBank/DDBJ databases">
        <title>Metabolic potential, ecology and presence of endohyphal bacteria is reflected in genomic diversity of Mucoromycotina.</title>
        <authorList>
            <person name="Muszewska A."/>
            <person name="Okrasinska A."/>
            <person name="Steczkiewicz K."/>
            <person name="Drgas O."/>
            <person name="Orlowska M."/>
            <person name="Perlinska-Lenart U."/>
            <person name="Aleksandrzak-Piekarczyk T."/>
            <person name="Szatraj K."/>
            <person name="Zielenkiewicz U."/>
            <person name="Pilsyk S."/>
            <person name="Malc E."/>
            <person name="Mieczkowski P."/>
            <person name="Kruszewska J.S."/>
            <person name="Biernat P."/>
            <person name="Pawlowska J."/>
        </authorList>
    </citation>
    <scope>NUCLEOTIDE SEQUENCE [LARGE SCALE GENOMIC DNA]</scope>
    <source>
        <strain evidence="3 4">CBS 142.35</strain>
    </source>
</reference>
<dbReference type="CDD" id="cd01122">
    <property type="entry name" value="Twinkle_C"/>
    <property type="match status" value="1"/>
</dbReference>
<keyword evidence="4" id="KW-1185">Reference proteome</keyword>
<dbReference type="EMBL" id="JAEPRB010000024">
    <property type="protein sequence ID" value="KAG2225710.1"/>
    <property type="molecule type" value="Genomic_DNA"/>
</dbReference>
<dbReference type="PANTHER" id="PTHR12873:SF0">
    <property type="entry name" value="TWINKLE MTDNA HELICASE"/>
    <property type="match status" value="1"/>
</dbReference>
<organism evidence="3 4">
    <name type="scientific">Circinella minor</name>
    <dbReference type="NCBI Taxonomy" id="1195481"/>
    <lineage>
        <taxon>Eukaryota</taxon>
        <taxon>Fungi</taxon>
        <taxon>Fungi incertae sedis</taxon>
        <taxon>Mucoromycota</taxon>
        <taxon>Mucoromycotina</taxon>
        <taxon>Mucoromycetes</taxon>
        <taxon>Mucorales</taxon>
        <taxon>Lichtheimiaceae</taxon>
        <taxon>Circinella</taxon>
    </lineage>
</organism>
<protein>
    <recommendedName>
        <fullName evidence="2">SF4 helicase domain-containing protein</fullName>
    </recommendedName>
</protein>
<dbReference type="OrthoDB" id="275278at2759"/>
<accession>A0A8H7VM52</accession>
<dbReference type="AlphaFoldDB" id="A0A8H7VM52"/>
<evidence type="ECO:0000256" key="1">
    <source>
        <dbReference type="SAM" id="MobiDB-lite"/>
    </source>
</evidence>
<dbReference type="Pfam" id="PF13481">
    <property type="entry name" value="AAA_25"/>
    <property type="match status" value="1"/>
</dbReference>
<dbReference type="PANTHER" id="PTHR12873">
    <property type="entry name" value="T7-LIKE MITOCHONDRIAL DNA HELICASE"/>
    <property type="match status" value="1"/>
</dbReference>
<dbReference type="InterPro" id="IPR034154">
    <property type="entry name" value="TOPRIM_DnaG/twinkle"/>
</dbReference>
<evidence type="ECO:0000313" key="3">
    <source>
        <dbReference type="EMBL" id="KAG2225710.1"/>
    </source>
</evidence>
<dbReference type="CDD" id="cd01029">
    <property type="entry name" value="TOPRIM_primases"/>
    <property type="match status" value="1"/>
</dbReference>
<evidence type="ECO:0000259" key="2">
    <source>
        <dbReference type="PROSITE" id="PS51199"/>
    </source>
</evidence>
<name>A0A8H7VM52_9FUNG</name>